<evidence type="ECO:0000313" key="5">
    <source>
        <dbReference type="EMBL" id="RKQ13136.1"/>
    </source>
</evidence>
<sequence>MKGLSLEKQEPYYIQFYHMIKKMIFDGKYLPGERINETQLAKEFNVSKSPIREAVRLLEKEGLLVIENGKVVVYKPTLKDVEEIYYCRMALESFAVKLVTKLASDSELEEIQQTLQATEEAIKAKKDSNTIINLNEQFHRFILTFTKNDRLQKQVNDLKGLINYFRVLNFKGERRAEEILEQHRGIYTLIKQREEEKAANEMIKHLELDVAHLLQVIANNDTFLTNR</sequence>
<dbReference type="GO" id="GO:0003700">
    <property type="term" value="F:DNA-binding transcription factor activity"/>
    <property type="evidence" value="ECO:0007669"/>
    <property type="project" value="InterPro"/>
</dbReference>
<dbReference type="Gene3D" id="1.10.10.10">
    <property type="entry name" value="Winged helix-like DNA-binding domain superfamily/Winged helix DNA-binding domain"/>
    <property type="match status" value="1"/>
</dbReference>
<dbReference type="GO" id="GO:0003677">
    <property type="term" value="F:DNA binding"/>
    <property type="evidence" value="ECO:0007669"/>
    <property type="project" value="UniProtKB-KW"/>
</dbReference>
<dbReference type="InterPro" id="IPR000524">
    <property type="entry name" value="Tscrpt_reg_HTH_GntR"/>
</dbReference>
<evidence type="ECO:0000313" key="6">
    <source>
        <dbReference type="Proteomes" id="UP000281813"/>
    </source>
</evidence>
<dbReference type="PANTHER" id="PTHR43537">
    <property type="entry name" value="TRANSCRIPTIONAL REGULATOR, GNTR FAMILY"/>
    <property type="match status" value="1"/>
</dbReference>
<dbReference type="Pfam" id="PF07729">
    <property type="entry name" value="FCD"/>
    <property type="match status" value="1"/>
</dbReference>
<dbReference type="InterPro" id="IPR036390">
    <property type="entry name" value="WH_DNA-bd_sf"/>
</dbReference>
<feature type="domain" description="HTH gntR-type" evidence="4">
    <location>
        <begin position="10"/>
        <end position="77"/>
    </location>
</feature>
<organism evidence="5 6">
    <name type="scientific">Oceanobacillus bengalensis</name>
    <dbReference type="NCBI Taxonomy" id="1435466"/>
    <lineage>
        <taxon>Bacteria</taxon>
        <taxon>Bacillati</taxon>
        <taxon>Bacillota</taxon>
        <taxon>Bacilli</taxon>
        <taxon>Bacillales</taxon>
        <taxon>Bacillaceae</taxon>
        <taxon>Oceanobacillus</taxon>
    </lineage>
</organism>
<name>A0A494YSP5_9BACI</name>
<dbReference type="PANTHER" id="PTHR43537:SF47">
    <property type="entry name" value="REGULATORY PROTEIN GNTR HTH"/>
    <property type="match status" value="1"/>
</dbReference>
<dbReference type="InterPro" id="IPR011711">
    <property type="entry name" value="GntR_C"/>
</dbReference>
<evidence type="ECO:0000256" key="2">
    <source>
        <dbReference type="ARBA" id="ARBA00023125"/>
    </source>
</evidence>
<dbReference type="OrthoDB" id="2592645at2"/>
<accession>A0A494YSP5</accession>
<dbReference type="SMART" id="SM00895">
    <property type="entry name" value="FCD"/>
    <property type="match status" value="1"/>
</dbReference>
<dbReference type="Pfam" id="PF00392">
    <property type="entry name" value="GntR"/>
    <property type="match status" value="1"/>
</dbReference>
<keyword evidence="6" id="KW-1185">Reference proteome</keyword>
<dbReference type="AlphaFoldDB" id="A0A494YSP5"/>
<dbReference type="SUPFAM" id="SSF46785">
    <property type="entry name" value="Winged helix' DNA-binding domain"/>
    <property type="match status" value="1"/>
</dbReference>
<dbReference type="Proteomes" id="UP000281813">
    <property type="component" value="Unassembled WGS sequence"/>
</dbReference>
<dbReference type="InterPro" id="IPR036388">
    <property type="entry name" value="WH-like_DNA-bd_sf"/>
</dbReference>
<dbReference type="RefSeq" id="WP_121134000.1">
    <property type="nucleotide sequence ID" value="NZ_JBHUFK010000005.1"/>
</dbReference>
<evidence type="ECO:0000256" key="3">
    <source>
        <dbReference type="ARBA" id="ARBA00023163"/>
    </source>
</evidence>
<dbReference type="Gene3D" id="1.20.120.530">
    <property type="entry name" value="GntR ligand-binding domain-like"/>
    <property type="match status" value="1"/>
</dbReference>
<protein>
    <submittedName>
        <fullName evidence="5">GntR family transcriptional regulator</fullName>
    </submittedName>
</protein>
<reference evidence="5 6" key="1">
    <citation type="journal article" date="2015" name="Antonie Van Leeuwenhoek">
        <title>Oceanobacillus bengalensis sp. nov., a bacterium isolated from seawater of the Bay of Bengal.</title>
        <authorList>
            <person name="Yongchang O."/>
            <person name="Xiang W."/>
            <person name="Wang G."/>
        </authorList>
    </citation>
    <scope>NUCLEOTIDE SEQUENCE [LARGE SCALE GENOMIC DNA]</scope>
    <source>
        <strain evidence="5 6">MCCC 1K00260</strain>
    </source>
</reference>
<dbReference type="PROSITE" id="PS50949">
    <property type="entry name" value="HTH_GNTR"/>
    <property type="match status" value="1"/>
</dbReference>
<evidence type="ECO:0000256" key="1">
    <source>
        <dbReference type="ARBA" id="ARBA00023015"/>
    </source>
</evidence>
<dbReference type="CDD" id="cd07377">
    <property type="entry name" value="WHTH_GntR"/>
    <property type="match status" value="1"/>
</dbReference>
<keyword evidence="3" id="KW-0804">Transcription</keyword>
<dbReference type="SMART" id="SM00345">
    <property type="entry name" value="HTH_GNTR"/>
    <property type="match status" value="1"/>
</dbReference>
<proteinExistence type="predicted"/>
<keyword evidence="1" id="KW-0805">Transcription regulation</keyword>
<dbReference type="PRINTS" id="PR00035">
    <property type="entry name" value="HTHGNTR"/>
</dbReference>
<dbReference type="InterPro" id="IPR008920">
    <property type="entry name" value="TF_FadR/GntR_C"/>
</dbReference>
<comment type="caution">
    <text evidence="5">The sequence shown here is derived from an EMBL/GenBank/DDBJ whole genome shotgun (WGS) entry which is preliminary data.</text>
</comment>
<evidence type="ECO:0000259" key="4">
    <source>
        <dbReference type="PROSITE" id="PS50949"/>
    </source>
</evidence>
<dbReference type="EMBL" id="RBZO01000036">
    <property type="protein sequence ID" value="RKQ13136.1"/>
    <property type="molecule type" value="Genomic_DNA"/>
</dbReference>
<dbReference type="SUPFAM" id="SSF48008">
    <property type="entry name" value="GntR ligand-binding domain-like"/>
    <property type="match status" value="1"/>
</dbReference>
<keyword evidence="2" id="KW-0238">DNA-binding</keyword>
<gene>
    <name evidence="5" type="ORF">D8M05_17140</name>
</gene>